<reference evidence="1" key="1">
    <citation type="submission" date="2018-05" db="EMBL/GenBank/DDBJ databases">
        <authorList>
            <person name="Lanie J.A."/>
            <person name="Ng W.-L."/>
            <person name="Kazmierczak K.M."/>
            <person name="Andrzejewski T.M."/>
            <person name="Davidsen T.M."/>
            <person name="Wayne K.J."/>
            <person name="Tettelin H."/>
            <person name="Glass J.I."/>
            <person name="Rusch D."/>
            <person name="Podicherti R."/>
            <person name="Tsui H.-C.T."/>
            <person name="Winkler M.E."/>
        </authorList>
    </citation>
    <scope>NUCLEOTIDE SEQUENCE</scope>
</reference>
<dbReference type="EMBL" id="UINC01099764">
    <property type="protein sequence ID" value="SVC59280.1"/>
    <property type="molecule type" value="Genomic_DNA"/>
</dbReference>
<accession>A0A382NF11</accession>
<gene>
    <name evidence="1" type="ORF">METZ01_LOCUS312134</name>
</gene>
<name>A0A382NF11_9ZZZZ</name>
<dbReference type="AlphaFoldDB" id="A0A382NF11"/>
<proteinExistence type="predicted"/>
<feature type="non-terminal residue" evidence="1">
    <location>
        <position position="70"/>
    </location>
</feature>
<organism evidence="1">
    <name type="scientific">marine metagenome</name>
    <dbReference type="NCBI Taxonomy" id="408172"/>
    <lineage>
        <taxon>unclassified sequences</taxon>
        <taxon>metagenomes</taxon>
        <taxon>ecological metagenomes</taxon>
    </lineage>
</organism>
<sequence length="70" mass="7992">MVLTQPIPIQASQPRLFPKPTGDLRLLIPGWGGDLSPDEFDFVQDELIRDKKLAYKWGFRPSAKGRPEWA</sequence>
<evidence type="ECO:0000313" key="1">
    <source>
        <dbReference type="EMBL" id="SVC59280.1"/>
    </source>
</evidence>
<protein>
    <submittedName>
        <fullName evidence="1">Uncharacterized protein</fullName>
    </submittedName>
</protein>